<dbReference type="PANTHER" id="PTHR10281">
    <property type="entry name" value="MEMBRANE-ASSOCIATED PROGESTERONE RECEPTOR COMPONENT-RELATED"/>
    <property type="match status" value="1"/>
</dbReference>
<comment type="caution">
    <text evidence="4">The sequence shown here is derived from an EMBL/GenBank/DDBJ whole genome shotgun (WGS) entry which is preliminary data.</text>
</comment>
<dbReference type="SUPFAM" id="SSF55856">
    <property type="entry name" value="Cytochrome b5-like heme/steroid binding domain"/>
    <property type="match status" value="1"/>
</dbReference>
<name>A0AAI9UJP5_9PEZI</name>
<dbReference type="GO" id="GO:0012505">
    <property type="term" value="C:endomembrane system"/>
    <property type="evidence" value="ECO:0007669"/>
    <property type="project" value="TreeGrafter"/>
</dbReference>
<accession>A0AAI9UJP5</accession>
<gene>
    <name evidence="4" type="ORF">CMEL01_02732</name>
</gene>
<dbReference type="InterPro" id="IPR050577">
    <property type="entry name" value="MAPR/NEUFC/NENF-like"/>
</dbReference>
<evidence type="ECO:0000256" key="2">
    <source>
        <dbReference type="SAM" id="MobiDB-lite"/>
    </source>
</evidence>
<dbReference type="InterPro" id="IPR001199">
    <property type="entry name" value="Cyt_B5-like_heme/steroid-bd"/>
</dbReference>
<dbReference type="InterPro" id="IPR036400">
    <property type="entry name" value="Cyt_B5-like_heme/steroid_sf"/>
</dbReference>
<sequence>MADDAANVRQRKRVEEVDSDGNAIDSDAPPVTTADKKKKSKKSKKESVYTDDYSPYVDILRLLSFFFLASCALSYLQSGGESFFWGQKNKPWYMRPDYWKAKWVRDQINPSLPLPYSPNFRVNRIERKLTIPLHKQNGPLYLTPEELLQYDGSDPTKPIYLAINHTIFDVSANPRIYGPGGSYNVFAGRDASRGFVTGCFVEDRTPDMRGVEDMFLPLDDPEIDRHWSYADMQALQAEERAAAQQKVHDALKHWVDFFSKSDKYGEVGKVKREEGWLEKEKRRPLCEQAQKGRVKRVVPGQEKN</sequence>
<feature type="domain" description="Cytochrome b5 heme-binding" evidence="3">
    <location>
        <begin position="142"/>
        <end position="224"/>
    </location>
</feature>
<feature type="region of interest" description="Disordered" evidence="2">
    <location>
        <begin position="1"/>
        <end position="45"/>
    </location>
</feature>
<organism evidence="4 5">
    <name type="scientific">Colletotrichum melonis</name>
    <dbReference type="NCBI Taxonomy" id="1209925"/>
    <lineage>
        <taxon>Eukaryota</taxon>
        <taxon>Fungi</taxon>
        <taxon>Dikarya</taxon>
        <taxon>Ascomycota</taxon>
        <taxon>Pezizomycotina</taxon>
        <taxon>Sordariomycetes</taxon>
        <taxon>Hypocreomycetidae</taxon>
        <taxon>Glomerellales</taxon>
        <taxon>Glomerellaceae</taxon>
        <taxon>Colletotrichum</taxon>
        <taxon>Colletotrichum acutatum species complex</taxon>
    </lineage>
</organism>
<protein>
    <submittedName>
        <fullName evidence="4">Cytochrome b5-like Heme/Steroid binding domain-containing protein</fullName>
    </submittedName>
</protein>
<evidence type="ECO:0000259" key="3">
    <source>
        <dbReference type="SMART" id="SM01117"/>
    </source>
</evidence>
<dbReference type="SMART" id="SM01117">
    <property type="entry name" value="Cyt-b5"/>
    <property type="match status" value="1"/>
</dbReference>
<evidence type="ECO:0000256" key="1">
    <source>
        <dbReference type="ARBA" id="ARBA00038357"/>
    </source>
</evidence>
<evidence type="ECO:0000313" key="4">
    <source>
        <dbReference type="EMBL" id="KAK1459733.1"/>
    </source>
</evidence>
<dbReference type="Pfam" id="PF00173">
    <property type="entry name" value="Cyt-b5"/>
    <property type="match status" value="1"/>
</dbReference>
<dbReference type="FunFam" id="3.10.120.10:FF:000018">
    <property type="entry name" value="Heme/steroid binding domain protein, putative"/>
    <property type="match status" value="1"/>
</dbReference>
<dbReference type="Gene3D" id="3.10.120.10">
    <property type="entry name" value="Cytochrome b5-like heme/steroid binding domain"/>
    <property type="match status" value="1"/>
</dbReference>
<dbReference type="Proteomes" id="UP001239795">
    <property type="component" value="Unassembled WGS sequence"/>
</dbReference>
<comment type="similarity">
    <text evidence="1">Belongs to the cytochrome b5 family. MAPR subfamily.</text>
</comment>
<keyword evidence="5" id="KW-1185">Reference proteome</keyword>
<dbReference type="EMBL" id="MLGG01000013">
    <property type="protein sequence ID" value="KAK1459733.1"/>
    <property type="molecule type" value="Genomic_DNA"/>
</dbReference>
<dbReference type="GO" id="GO:0016020">
    <property type="term" value="C:membrane"/>
    <property type="evidence" value="ECO:0007669"/>
    <property type="project" value="TreeGrafter"/>
</dbReference>
<reference evidence="4 5" key="1">
    <citation type="submission" date="2016-10" db="EMBL/GenBank/DDBJ databases">
        <title>The genome sequence of Colletotrichum fioriniae PJ7.</title>
        <authorList>
            <person name="Baroncelli R."/>
        </authorList>
    </citation>
    <scope>NUCLEOTIDE SEQUENCE [LARGE SCALE GENOMIC DNA]</scope>
    <source>
        <strain evidence="4">Col 31</strain>
    </source>
</reference>
<dbReference type="PANTHER" id="PTHR10281:SF76">
    <property type="entry name" value="CALCUTTA CUP-RELATED"/>
    <property type="match status" value="1"/>
</dbReference>
<dbReference type="AlphaFoldDB" id="A0AAI9UJP5"/>
<proteinExistence type="inferred from homology"/>
<evidence type="ECO:0000313" key="5">
    <source>
        <dbReference type="Proteomes" id="UP001239795"/>
    </source>
</evidence>